<reference evidence="1" key="1">
    <citation type="submission" date="2015-06" db="EMBL/GenBank/DDBJ databases">
        <authorList>
            <person name="Joergensen T."/>
        </authorList>
    </citation>
    <scope>NUCLEOTIDE SEQUENCE</scope>
    <source>
        <strain evidence="1">RGRH0088</strain>
    </source>
</reference>
<dbReference type="InterPro" id="IPR010985">
    <property type="entry name" value="Ribbon_hlx_hlx"/>
</dbReference>
<protein>
    <recommendedName>
        <fullName evidence="2">Ribbon-helix-helix protein CopG domain-containing protein</fullName>
    </recommendedName>
</protein>
<dbReference type="AlphaFoldDB" id="A0A0H5QCM1"/>
<sequence length="66" mass="7439">MALKRVNMNIDEELLTQLDDYASKMHISRSSALAVLLSQMFQSQKAMQTMSDLVVAYNDEKSKGNV</sequence>
<dbReference type="EMBL" id="LN852779">
    <property type="protein sequence ID" value="CRY93877.1"/>
    <property type="molecule type" value="Genomic_DNA"/>
</dbReference>
<proteinExistence type="predicted"/>
<name>A0A0H5QCM1_9ZZZZ</name>
<dbReference type="SUPFAM" id="SSF47598">
    <property type="entry name" value="Ribbon-helix-helix"/>
    <property type="match status" value="1"/>
</dbReference>
<evidence type="ECO:0000313" key="1">
    <source>
        <dbReference type="EMBL" id="CRY93877.1"/>
    </source>
</evidence>
<accession>A0A0H5QCM1</accession>
<organism evidence="1">
    <name type="scientific">uncultured prokaryote</name>
    <dbReference type="NCBI Taxonomy" id="198431"/>
    <lineage>
        <taxon>unclassified sequences</taxon>
        <taxon>environmental samples</taxon>
    </lineage>
</organism>
<reference evidence="1" key="2">
    <citation type="submission" date="2015-07" db="EMBL/GenBank/DDBJ databases">
        <title>Plasmids, circular viruses and viroids from rat gut.</title>
        <authorList>
            <person name="Jorgensen T.J."/>
            <person name="Hansen M.A."/>
            <person name="Xu Z."/>
            <person name="Tabak M.A."/>
            <person name="Sorensen S.J."/>
            <person name="Hansen L.H."/>
        </authorList>
    </citation>
    <scope>NUCLEOTIDE SEQUENCE</scope>
    <source>
        <strain evidence="1">RGRH0088</strain>
    </source>
</reference>
<dbReference type="GO" id="GO:0006355">
    <property type="term" value="P:regulation of DNA-templated transcription"/>
    <property type="evidence" value="ECO:0007669"/>
    <property type="project" value="InterPro"/>
</dbReference>
<evidence type="ECO:0008006" key="2">
    <source>
        <dbReference type="Google" id="ProtNLM"/>
    </source>
</evidence>